<evidence type="ECO:0000259" key="8">
    <source>
        <dbReference type="PROSITE" id="PS50850"/>
    </source>
</evidence>
<evidence type="ECO:0000256" key="7">
    <source>
        <dbReference type="SAM" id="Phobius"/>
    </source>
</evidence>
<gene>
    <name evidence="9" type="ORF">JJB07_04495</name>
</gene>
<dbReference type="Gene3D" id="1.20.1250.20">
    <property type="entry name" value="MFS general substrate transporter like domains"/>
    <property type="match status" value="1"/>
</dbReference>
<dbReference type="RefSeq" id="WP_201631476.1">
    <property type="nucleotide sequence ID" value="NZ_JAEQNB010000001.1"/>
</dbReference>
<dbReference type="PANTHER" id="PTHR23513">
    <property type="entry name" value="INTEGRAL MEMBRANE EFFLUX PROTEIN-RELATED"/>
    <property type="match status" value="1"/>
</dbReference>
<dbReference type="CDD" id="cd06173">
    <property type="entry name" value="MFS_MefA_like"/>
    <property type="match status" value="1"/>
</dbReference>
<dbReference type="EMBL" id="JAEQNB010000001">
    <property type="protein sequence ID" value="MBL0385903.1"/>
    <property type="molecule type" value="Genomic_DNA"/>
</dbReference>
<sequence>MREKGYWYLVTGFTVSALGDALGILAMEWLVYQLTGSLLAMGALVMAQQIAEFVVRLAGATLLDRVDRVKLMAWLDSFRFAAFGGVAVLATTGNLHMWHLYASAMVVGTCTALFAPAGMALLPSLVSEKDLVRCQSLLDTSMTVAMLTGPVLGGLLIHLVGPVMGIALNAGSFLLSALMLVQIRRVVGSLKHATTTKATRGYWNEMREGTAFFKKVPALFVIMLFAAIGNMTGVAISAMWVPYVQVWLHSDALMLGVLMTLNGIGAVGGGLLIAWMGDLQKRRLWMLGSILVKGSCFVLLGIATKTWMAFPIFLLLGMSGPFFGALSSGLYGRLVPAPLRGRVMSIRLLIGGSMQPVGSGLGGVVATAFGLHVLFVGAGLLAVSCAVLGMWLPQLKGIDGNLSEKAKEISEELVQSA</sequence>
<dbReference type="Pfam" id="PF05977">
    <property type="entry name" value="MFS_3"/>
    <property type="match status" value="1"/>
</dbReference>
<feature type="transmembrane region" description="Helical" evidence="7">
    <location>
        <begin position="98"/>
        <end position="125"/>
    </location>
</feature>
<evidence type="ECO:0000256" key="3">
    <source>
        <dbReference type="ARBA" id="ARBA00022475"/>
    </source>
</evidence>
<name>A0ABS1J8C7_9BACL</name>
<dbReference type="Proteomes" id="UP000602284">
    <property type="component" value="Unassembled WGS sequence"/>
</dbReference>
<evidence type="ECO:0000256" key="1">
    <source>
        <dbReference type="ARBA" id="ARBA00004651"/>
    </source>
</evidence>
<keyword evidence="4 7" id="KW-0812">Transmembrane</keyword>
<feature type="transmembrane region" description="Helical" evidence="7">
    <location>
        <begin position="163"/>
        <end position="181"/>
    </location>
</feature>
<reference evidence="9 10" key="1">
    <citation type="submission" date="2021-01" db="EMBL/GenBank/DDBJ databases">
        <title>Tumebacillus sp. strain ITR2 16S ribosomal RNA gene Genome sequencing and assembly.</title>
        <authorList>
            <person name="Kang M."/>
        </authorList>
    </citation>
    <scope>NUCLEOTIDE SEQUENCE [LARGE SCALE GENOMIC DNA]</scope>
    <source>
        <strain evidence="9 10">ITR2</strain>
    </source>
</reference>
<feature type="transmembrane region" description="Helical" evidence="7">
    <location>
        <begin position="253"/>
        <end position="277"/>
    </location>
</feature>
<evidence type="ECO:0000313" key="9">
    <source>
        <dbReference type="EMBL" id="MBL0385903.1"/>
    </source>
</evidence>
<dbReference type="InterPro" id="IPR022324">
    <property type="entry name" value="Bacilysin_exporter_BacE_put"/>
</dbReference>
<keyword evidence="3" id="KW-1003">Cell membrane</keyword>
<feature type="transmembrane region" description="Helical" evidence="7">
    <location>
        <begin position="284"/>
        <end position="303"/>
    </location>
</feature>
<evidence type="ECO:0000313" key="10">
    <source>
        <dbReference type="Proteomes" id="UP000602284"/>
    </source>
</evidence>
<feature type="transmembrane region" description="Helical" evidence="7">
    <location>
        <begin position="71"/>
        <end position="92"/>
    </location>
</feature>
<feature type="transmembrane region" description="Helical" evidence="7">
    <location>
        <begin position="38"/>
        <end position="59"/>
    </location>
</feature>
<feature type="domain" description="Major facilitator superfamily (MFS) profile" evidence="8">
    <location>
        <begin position="218"/>
        <end position="417"/>
    </location>
</feature>
<comment type="subcellular location">
    <subcellularLocation>
        <location evidence="1">Cell membrane</location>
        <topology evidence="1">Multi-pass membrane protein</topology>
    </subcellularLocation>
</comment>
<evidence type="ECO:0000256" key="4">
    <source>
        <dbReference type="ARBA" id="ARBA00022692"/>
    </source>
</evidence>
<proteinExistence type="predicted"/>
<comment type="caution">
    <text evidence="9">The sequence shown here is derived from an EMBL/GenBank/DDBJ whole genome shotgun (WGS) entry which is preliminary data.</text>
</comment>
<feature type="transmembrane region" description="Helical" evidence="7">
    <location>
        <begin position="344"/>
        <end position="365"/>
    </location>
</feature>
<dbReference type="PANTHER" id="PTHR23513:SF6">
    <property type="entry name" value="MAJOR FACILITATOR SUPERFAMILY ASSOCIATED DOMAIN-CONTAINING PROTEIN"/>
    <property type="match status" value="1"/>
</dbReference>
<feature type="transmembrane region" description="Helical" evidence="7">
    <location>
        <begin position="7"/>
        <end position="32"/>
    </location>
</feature>
<keyword evidence="2" id="KW-0813">Transport</keyword>
<dbReference type="InterPro" id="IPR020846">
    <property type="entry name" value="MFS_dom"/>
</dbReference>
<keyword evidence="6 7" id="KW-0472">Membrane</keyword>
<feature type="transmembrane region" description="Helical" evidence="7">
    <location>
        <begin position="371"/>
        <end position="392"/>
    </location>
</feature>
<dbReference type="InterPro" id="IPR036259">
    <property type="entry name" value="MFS_trans_sf"/>
</dbReference>
<feature type="transmembrane region" description="Helical" evidence="7">
    <location>
        <begin position="137"/>
        <end position="157"/>
    </location>
</feature>
<dbReference type="PRINTS" id="PR01988">
    <property type="entry name" value="EXPORTERBACE"/>
</dbReference>
<dbReference type="InterPro" id="IPR010290">
    <property type="entry name" value="TM_effector"/>
</dbReference>
<protein>
    <submittedName>
        <fullName evidence="9">MFS transporter</fullName>
    </submittedName>
</protein>
<keyword evidence="5 7" id="KW-1133">Transmembrane helix</keyword>
<evidence type="ECO:0000256" key="5">
    <source>
        <dbReference type="ARBA" id="ARBA00022989"/>
    </source>
</evidence>
<evidence type="ECO:0000256" key="6">
    <source>
        <dbReference type="ARBA" id="ARBA00023136"/>
    </source>
</evidence>
<dbReference type="SUPFAM" id="SSF103473">
    <property type="entry name" value="MFS general substrate transporter"/>
    <property type="match status" value="1"/>
</dbReference>
<feature type="transmembrane region" description="Helical" evidence="7">
    <location>
        <begin position="216"/>
        <end position="241"/>
    </location>
</feature>
<accession>A0ABS1J8C7</accession>
<keyword evidence="10" id="KW-1185">Reference proteome</keyword>
<dbReference type="PROSITE" id="PS50850">
    <property type="entry name" value="MFS"/>
    <property type="match status" value="1"/>
</dbReference>
<feature type="transmembrane region" description="Helical" evidence="7">
    <location>
        <begin position="309"/>
        <end position="332"/>
    </location>
</feature>
<organism evidence="9 10">
    <name type="scientific">Tumebacillus amylolyticus</name>
    <dbReference type="NCBI Taxonomy" id="2801339"/>
    <lineage>
        <taxon>Bacteria</taxon>
        <taxon>Bacillati</taxon>
        <taxon>Bacillota</taxon>
        <taxon>Bacilli</taxon>
        <taxon>Bacillales</taxon>
        <taxon>Alicyclobacillaceae</taxon>
        <taxon>Tumebacillus</taxon>
    </lineage>
</organism>
<evidence type="ECO:0000256" key="2">
    <source>
        <dbReference type="ARBA" id="ARBA00022448"/>
    </source>
</evidence>